<dbReference type="SUPFAM" id="SSF53335">
    <property type="entry name" value="S-adenosyl-L-methionine-dependent methyltransferases"/>
    <property type="match status" value="1"/>
</dbReference>
<gene>
    <name evidence="1" type="ORF">AWH48_06255</name>
</gene>
<protein>
    <submittedName>
        <fullName evidence="1">rRNA methyltransferase</fullName>
    </submittedName>
</protein>
<keyword evidence="1" id="KW-0808">Transferase</keyword>
<keyword evidence="1" id="KW-0489">Methyltransferase</keyword>
<evidence type="ECO:0000313" key="2">
    <source>
        <dbReference type="Proteomes" id="UP000077271"/>
    </source>
</evidence>
<dbReference type="Gene3D" id="3.40.50.150">
    <property type="entry name" value="Vaccinia Virus protein VP39"/>
    <property type="match status" value="1"/>
</dbReference>
<dbReference type="PANTHER" id="PTHR35276:SF1">
    <property type="entry name" value="TRNA (MNM(5)S(2)U34)-METHYLTRANSFERASE, CHLOROPLASTIC"/>
    <property type="match status" value="1"/>
</dbReference>
<dbReference type="PANTHER" id="PTHR35276">
    <property type="entry name" value="S-ADENOSYL-L-METHIONINE-DEPENDENT METHYLTRANSFERASES SUPERFAMILY PROTEIN"/>
    <property type="match status" value="1"/>
</dbReference>
<dbReference type="InterPro" id="IPR029063">
    <property type="entry name" value="SAM-dependent_MTases_sf"/>
</dbReference>
<dbReference type="RefSeq" id="WP_063975001.1">
    <property type="nucleotide sequence ID" value="NZ_LQWZ01000023.1"/>
</dbReference>
<accession>A0A177KSY4</accession>
<dbReference type="AlphaFoldDB" id="A0A177KSY4"/>
<evidence type="ECO:0000313" key="1">
    <source>
        <dbReference type="EMBL" id="OAH56267.1"/>
    </source>
</evidence>
<dbReference type="Proteomes" id="UP000077271">
    <property type="component" value="Unassembled WGS sequence"/>
</dbReference>
<comment type="caution">
    <text evidence="1">The sequence shown here is derived from an EMBL/GenBank/DDBJ whole genome shotgun (WGS) entry which is preliminary data.</text>
</comment>
<dbReference type="Pfam" id="PF06962">
    <property type="entry name" value="rRNA_methylase"/>
    <property type="match status" value="1"/>
</dbReference>
<dbReference type="InterPro" id="IPR010719">
    <property type="entry name" value="MnmM_MeTrfase"/>
</dbReference>
<dbReference type="OrthoDB" id="9792989at2"/>
<sequence>MTLDGILPFARILLEKTMSAGNFAVDATAGNGHDTLFLAKLVGESGHVFSFDVQEQAIKNTGERLKQASVSNRVSLYHSGHEQAAKLIPADYHGRLSAAIFNLGYLPKGDKSIVTKPNTTIEAVQQLFTMLKTGGVIVLVIYHGHEEGAAEREAVVLFTETLDQKHAHVMRYEFINQANNPPFIIAIEKR</sequence>
<reference evidence="1 2" key="1">
    <citation type="submission" date="2016-01" db="EMBL/GenBank/DDBJ databases">
        <title>Investigation of taxonomic status of Bacillus aminovorans.</title>
        <authorList>
            <person name="Verma A."/>
            <person name="Pal Y."/>
            <person name="Krishnamurthi S."/>
        </authorList>
    </citation>
    <scope>NUCLEOTIDE SEQUENCE [LARGE SCALE GENOMIC DNA]</scope>
    <source>
        <strain evidence="1 2">DSM 4337</strain>
    </source>
</reference>
<dbReference type="EMBL" id="LQWZ01000023">
    <property type="protein sequence ID" value="OAH56267.1"/>
    <property type="molecule type" value="Genomic_DNA"/>
</dbReference>
<dbReference type="CDD" id="cd02440">
    <property type="entry name" value="AdoMet_MTases"/>
    <property type="match status" value="1"/>
</dbReference>
<dbReference type="GO" id="GO:0008168">
    <property type="term" value="F:methyltransferase activity"/>
    <property type="evidence" value="ECO:0007669"/>
    <property type="project" value="UniProtKB-KW"/>
</dbReference>
<organism evidence="1 2">
    <name type="scientific">Domibacillus aminovorans</name>
    <dbReference type="NCBI Taxonomy" id="29332"/>
    <lineage>
        <taxon>Bacteria</taxon>
        <taxon>Bacillati</taxon>
        <taxon>Bacillota</taxon>
        <taxon>Bacilli</taxon>
        <taxon>Bacillales</taxon>
        <taxon>Bacillaceae</taxon>
        <taxon>Domibacillus</taxon>
    </lineage>
</organism>
<proteinExistence type="predicted"/>
<name>A0A177KSY4_9BACI</name>
<dbReference type="GO" id="GO:0032259">
    <property type="term" value="P:methylation"/>
    <property type="evidence" value="ECO:0007669"/>
    <property type="project" value="UniProtKB-KW"/>
</dbReference>